<comment type="caution">
    <text evidence="1">The sequence shown here is derived from an EMBL/GenBank/DDBJ whole genome shotgun (WGS) entry which is preliminary data.</text>
</comment>
<dbReference type="InParanoid" id="A0A4Q1BAZ5"/>
<dbReference type="VEuPathDB" id="FungiDB:TREMEDRAFT_68869"/>
<dbReference type="AlphaFoldDB" id="A0A4Q1BAZ5"/>
<dbReference type="EMBL" id="SDIL01000114">
    <property type="protein sequence ID" value="RXK35968.1"/>
    <property type="molecule type" value="Genomic_DNA"/>
</dbReference>
<protein>
    <recommendedName>
        <fullName evidence="3">Phytanoyl-CoA dioxygenase</fullName>
    </recommendedName>
</protein>
<dbReference type="PANTHER" id="PTHR31630:SF6">
    <property type="entry name" value="PHYTANOYL-COA DIOXYGENASE-RELATED"/>
    <property type="match status" value="1"/>
</dbReference>
<dbReference type="PANTHER" id="PTHR31630">
    <property type="entry name" value="PHYTANOYL-COA DIOXYGENASE-RELATED-RELATED"/>
    <property type="match status" value="1"/>
</dbReference>
<dbReference type="Proteomes" id="UP000289152">
    <property type="component" value="Unassembled WGS sequence"/>
</dbReference>
<accession>A0A4Q1BAZ5</accession>
<reference evidence="1 2" key="1">
    <citation type="submission" date="2016-06" db="EMBL/GenBank/DDBJ databases">
        <title>Evolution of pathogenesis and genome organization in the Tremellales.</title>
        <authorList>
            <person name="Cuomo C."/>
            <person name="Litvintseva A."/>
            <person name="Heitman J."/>
            <person name="Chen Y."/>
            <person name="Sun S."/>
            <person name="Springer D."/>
            <person name="Dromer F."/>
            <person name="Young S."/>
            <person name="Zeng Q."/>
            <person name="Chapman S."/>
            <person name="Gujja S."/>
            <person name="Saif S."/>
            <person name="Birren B."/>
        </authorList>
    </citation>
    <scope>NUCLEOTIDE SEQUENCE [LARGE SCALE GENOMIC DNA]</scope>
    <source>
        <strain evidence="1 2">ATCC 28783</strain>
    </source>
</reference>
<proteinExistence type="predicted"/>
<gene>
    <name evidence="1" type="ORF">M231_06791</name>
</gene>
<name>A0A4Q1BAZ5_TREME</name>
<keyword evidence="2" id="KW-1185">Reference proteome</keyword>
<organism evidence="1 2">
    <name type="scientific">Tremella mesenterica</name>
    <name type="common">Jelly fungus</name>
    <dbReference type="NCBI Taxonomy" id="5217"/>
    <lineage>
        <taxon>Eukaryota</taxon>
        <taxon>Fungi</taxon>
        <taxon>Dikarya</taxon>
        <taxon>Basidiomycota</taxon>
        <taxon>Agaricomycotina</taxon>
        <taxon>Tremellomycetes</taxon>
        <taxon>Tremellales</taxon>
        <taxon>Tremellaceae</taxon>
        <taxon>Tremella</taxon>
    </lineage>
</organism>
<dbReference type="Pfam" id="PF05721">
    <property type="entry name" value="PhyH"/>
    <property type="match status" value="1"/>
</dbReference>
<dbReference type="SUPFAM" id="SSF51197">
    <property type="entry name" value="Clavaminate synthase-like"/>
    <property type="match status" value="1"/>
</dbReference>
<sequence length="397" mass="44555">MLISATIKTLRSVRLPTLPTPRPLTASRLTLPIIRSLATSVETIKTTEAGAVTGTLLKGIDGKAAYATSLREIPPFPYANLLKKGPFGDFRDELAKDGVTVVKNAIPRERALEYRDEAFKWLEAWPFGFKRDDPSTWNNDHLPIQQPNRPGMYDAYGVHHEQFMWDIRTEPGVHGAFAKLWGTEELVSSFDGLTVMLPTNPKPKEMFWPHIDQSPHRRGFFVAQGLVNLNDNGPQDGGLLVMKGSSSVLEQFFDEVGRPPLPSSKIDWHLFSRDEKQWFLDHGCEWVKVCAEPGDLILWSSSTIHQNTPPQTDQPRVVSYVCMGPSHLQTSEDKAIRSMCWTLGDGTTHAPFHGVASAKVAPYIRDQTGLPDREWDRRINPVKPTKKVLQLAGQLPY</sequence>
<dbReference type="InterPro" id="IPR008775">
    <property type="entry name" value="Phytyl_CoA_dOase-like"/>
</dbReference>
<dbReference type="Gene3D" id="2.60.120.620">
    <property type="entry name" value="q2cbj1_9rhob like domain"/>
    <property type="match status" value="1"/>
</dbReference>
<evidence type="ECO:0008006" key="3">
    <source>
        <dbReference type="Google" id="ProtNLM"/>
    </source>
</evidence>
<evidence type="ECO:0000313" key="2">
    <source>
        <dbReference type="Proteomes" id="UP000289152"/>
    </source>
</evidence>
<dbReference type="OrthoDB" id="445007at2759"/>
<evidence type="ECO:0000313" key="1">
    <source>
        <dbReference type="EMBL" id="RXK35968.1"/>
    </source>
</evidence>